<dbReference type="SUPFAM" id="SSF47729">
    <property type="entry name" value="IHF-like DNA-binding proteins"/>
    <property type="match status" value="1"/>
</dbReference>
<dbReference type="AlphaFoldDB" id="A0A1V5SDL0"/>
<reference evidence="2" key="1">
    <citation type="submission" date="2017-02" db="EMBL/GenBank/DDBJ databases">
        <title>Delving into the versatile metabolic prowess of the omnipresent phylum Bacteroidetes.</title>
        <authorList>
            <person name="Nobu M.K."/>
            <person name="Mei R."/>
            <person name="Narihiro T."/>
            <person name="Kuroda K."/>
            <person name="Liu W.-T."/>
        </authorList>
    </citation>
    <scope>NUCLEOTIDE SEQUENCE</scope>
    <source>
        <strain evidence="2">ADurb.Bin280</strain>
    </source>
</reference>
<feature type="region of interest" description="Disordered" evidence="1">
    <location>
        <begin position="93"/>
        <end position="147"/>
    </location>
</feature>
<dbReference type="GO" id="GO:0003677">
    <property type="term" value="F:DNA binding"/>
    <property type="evidence" value="ECO:0007669"/>
    <property type="project" value="InterPro"/>
</dbReference>
<dbReference type="EMBL" id="MWBO01000027">
    <property type="protein sequence ID" value="OQA52610.1"/>
    <property type="molecule type" value="Genomic_DNA"/>
</dbReference>
<proteinExistence type="predicted"/>
<feature type="compositionally biased region" description="Polar residues" evidence="1">
    <location>
        <begin position="115"/>
        <end position="126"/>
    </location>
</feature>
<protein>
    <submittedName>
        <fullName evidence="2">Integration host factor subunit alpha</fullName>
    </submittedName>
</protein>
<evidence type="ECO:0000256" key="1">
    <source>
        <dbReference type="SAM" id="MobiDB-lite"/>
    </source>
</evidence>
<dbReference type="InterPro" id="IPR000119">
    <property type="entry name" value="Hist_DNA-bd"/>
</dbReference>
<dbReference type="Proteomes" id="UP000485367">
    <property type="component" value="Unassembled WGS sequence"/>
</dbReference>
<gene>
    <name evidence="2" type="ORF">BWY43_00430</name>
</gene>
<dbReference type="Gene3D" id="4.10.520.10">
    <property type="entry name" value="IHF-like DNA-binding proteins"/>
    <property type="match status" value="1"/>
</dbReference>
<accession>A0A1V5SDL0</accession>
<organism evidence="2">
    <name type="scientific">candidate division WS2 bacterium ADurb.Bin280</name>
    <dbReference type="NCBI Taxonomy" id="1852829"/>
    <lineage>
        <taxon>Bacteria</taxon>
        <taxon>candidate division WS2</taxon>
    </lineage>
</organism>
<sequence length="312" mass="36660">MTTIVKSQITARVGKKIGWTKTKTLRTMVALEEIICQELNKKERVKLQNFGTFYLVRQKSRSIIQVRSKQRRILLNNTIIKFRPSLKIRKNLTVSQSEDSQQEKNQPQEIQQKNLATQTEQEQASEVSIPIRRINTQEQPEKTQEYSQQAVNVRYENEKNQETKKPFQRVSKERAQQIIREKMVSLVKKNQNPQNTLTGRFLETSNGGKFFDLTLRNLEKNSSDSLNLYFDNQSNSCRMILGKNRLRPLQVPRRLIEEILINHLELEDFGLPQERFVKLHSNSKMERGWLLSVHSLPLEREVSVYVKIVKKI</sequence>
<dbReference type="GO" id="GO:0030527">
    <property type="term" value="F:structural constituent of chromatin"/>
    <property type="evidence" value="ECO:0007669"/>
    <property type="project" value="InterPro"/>
</dbReference>
<name>A0A1V5SDL0_9BACT</name>
<dbReference type="InterPro" id="IPR010992">
    <property type="entry name" value="IHF-like_DNA-bd_dom_sf"/>
</dbReference>
<comment type="caution">
    <text evidence="2">The sequence shown here is derived from an EMBL/GenBank/DDBJ whole genome shotgun (WGS) entry which is preliminary data.</text>
</comment>
<feature type="compositionally biased region" description="Low complexity" evidence="1">
    <location>
        <begin position="103"/>
        <end position="114"/>
    </location>
</feature>
<evidence type="ECO:0000313" key="2">
    <source>
        <dbReference type="EMBL" id="OQA52610.1"/>
    </source>
</evidence>
<dbReference type="Pfam" id="PF00216">
    <property type="entry name" value="Bac_DNA_binding"/>
    <property type="match status" value="1"/>
</dbReference>